<accession>A0ABP3PYU8</accession>
<evidence type="ECO:0008006" key="4">
    <source>
        <dbReference type="Google" id="ProtNLM"/>
    </source>
</evidence>
<dbReference type="RefSeq" id="WP_343894217.1">
    <property type="nucleotide sequence ID" value="NZ_BAAAFZ010000009.1"/>
</dbReference>
<gene>
    <name evidence="2" type="ORF">GCM10009416_11480</name>
</gene>
<feature type="chain" id="PRO_5046889822" description="P-type conjugative transfer protein TrbJ" evidence="1">
    <location>
        <begin position="24"/>
        <end position="251"/>
    </location>
</feature>
<protein>
    <recommendedName>
        <fullName evidence="4">P-type conjugative transfer protein TrbJ</fullName>
    </recommendedName>
</protein>
<dbReference type="SUPFAM" id="SSF101082">
    <property type="entry name" value="Typo IV secretion system protein TraC"/>
    <property type="match status" value="1"/>
</dbReference>
<evidence type="ECO:0000256" key="1">
    <source>
        <dbReference type="SAM" id="SignalP"/>
    </source>
</evidence>
<feature type="signal peptide" evidence="1">
    <location>
        <begin position="1"/>
        <end position="23"/>
    </location>
</feature>
<comment type="caution">
    <text evidence="2">The sequence shown here is derived from an EMBL/GenBank/DDBJ whole genome shotgun (WGS) entry which is preliminary data.</text>
</comment>
<evidence type="ECO:0000313" key="3">
    <source>
        <dbReference type="Proteomes" id="UP001501588"/>
    </source>
</evidence>
<dbReference type="InterPro" id="IPR023220">
    <property type="entry name" value="T4SS_VirB5-domain"/>
</dbReference>
<keyword evidence="1" id="KW-0732">Signal</keyword>
<keyword evidence="3" id="KW-1185">Reference proteome</keyword>
<dbReference type="Proteomes" id="UP001501588">
    <property type="component" value="Unassembled WGS sequence"/>
</dbReference>
<dbReference type="InterPro" id="IPR014158">
    <property type="entry name" value="T4SS_VirB5"/>
</dbReference>
<dbReference type="Pfam" id="PF07996">
    <property type="entry name" value="T4SS"/>
    <property type="match status" value="1"/>
</dbReference>
<organism evidence="2 3">
    <name type="scientific">Craurococcus roseus</name>
    <dbReference type="NCBI Taxonomy" id="77585"/>
    <lineage>
        <taxon>Bacteria</taxon>
        <taxon>Pseudomonadati</taxon>
        <taxon>Pseudomonadota</taxon>
        <taxon>Alphaproteobacteria</taxon>
        <taxon>Acetobacterales</taxon>
        <taxon>Acetobacteraceae</taxon>
        <taxon>Craurococcus</taxon>
    </lineage>
</organism>
<name>A0ABP3PYU8_9PROT</name>
<sequence>MKSVLLAGVAALAFALPPRGARAQFCANCTQEVTEIIREGKRAIEVAKQIGQGAQMIGQGVQQIQIARSTFDAFTNIHDLGSAVGAFGLIGIHNPLPINPYAMQNLLNGTGGTQGMISNMSALHTGASSANTRFQVPVTHWAGAFLMEQVSAVSGSQSASLQLHQTAAERANHIAGLQAQIALNAGNPAAQASLANQLASYQAQTQNQAVQAAALSNYSTMRREAAELIREQRLQQSFEDVLQAGRARGFY</sequence>
<dbReference type="EMBL" id="BAAAFZ010000009">
    <property type="protein sequence ID" value="GAA0574483.1"/>
    <property type="molecule type" value="Genomic_DNA"/>
</dbReference>
<proteinExistence type="predicted"/>
<reference evidence="3" key="1">
    <citation type="journal article" date="2019" name="Int. J. Syst. Evol. Microbiol.">
        <title>The Global Catalogue of Microorganisms (GCM) 10K type strain sequencing project: providing services to taxonomists for standard genome sequencing and annotation.</title>
        <authorList>
            <consortium name="The Broad Institute Genomics Platform"/>
            <consortium name="The Broad Institute Genome Sequencing Center for Infectious Disease"/>
            <person name="Wu L."/>
            <person name="Ma J."/>
        </authorList>
    </citation>
    <scope>NUCLEOTIDE SEQUENCE [LARGE SCALE GENOMIC DNA]</scope>
    <source>
        <strain evidence="3">JCM 9933</strain>
    </source>
</reference>
<dbReference type="Gene3D" id="1.20.58.430">
    <property type="entry name" value="Type IV secretion system, VirB5-domain"/>
    <property type="match status" value="1"/>
</dbReference>
<evidence type="ECO:0000313" key="2">
    <source>
        <dbReference type="EMBL" id="GAA0574483.1"/>
    </source>
</evidence>